<keyword evidence="2" id="KW-0378">Hydrolase</keyword>
<evidence type="ECO:0000313" key="5">
    <source>
        <dbReference type="Proteomes" id="UP000191672"/>
    </source>
</evidence>
<dbReference type="PANTHER" id="PTHR11066:SF64">
    <property type="entry name" value="ACYL-COA THIOESTERASE (AFU_ORTHOLOGUE AFUA_1G12060)"/>
    <property type="match status" value="1"/>
</dbReference>
<sequence>MSPQRGAPDNARDEPTSPHSFIELMALERLETRTIPFEDSAESEKIERFRSLAAPFPPGEGTRSFGGHVYAQSAYAASKTVERGLVIHNMTGTFILPGKLDTPYTYSVRHIRDGYMYSTRSIDARQNGKICFTAICSFKRDEQQQLFNHQPAPVQTRFNSILTSKPAEKQPLSPSVDADWWIENVRHGNITERPFPGLDVRKTDMGGFNTSVLVKGEPERYRQLTQYRLKGSPEADASVKLDVVRRKEEAGEYDNLYVCAHMYSSDKNSLLLIPRALGIRAWSEMASLTLTVIVHVHGEALRMVDWGLADAGAGTGELPMKWFIQEGWTPRAVENRAVHESFLWGPDGSLVGTSMQDKSTGAS</sequence>
<feature type="domain" description="Acyl-CoA thioesterase-like N-terminal HotDog" evidence="3">
    <location>
        <begin position="61"/>
        <end position="138"/>
    </location>
</feature>
<dbReference type="SUPFAM" id="SSF54637">
    <property type="entry name" value="Thioesterase/thiol ester dehydrase-isomerase"/>
    <property type="match status" value="2"/>
</dbReference>
<evidence type="ECO:0000256" key="2">
    <source>
        <dbReference type="ARBA" id="ARBA00022801"/>
    </source>
</evidence>
<name>A0A1V6Q8R8_9EURO</name>
<comment type="similarity">
    <text evidence="1">Belongs to the C/M/P thioester hydrolase family.</text>
</comment>
<accession>A0A1V6Q8R8</accession>
<dbReference type="GO" id="GO:0006637">
    <property type="term" value="P:acyl-CoA metabolic process"/>
    <property type="evidence" value="ECO:0007669"/>
    <property type="project" value="InterPro"/>
</dbReference>
<dbReference type="GO" id="GO:0005782">
    <property type="term" value="C:peroxisomal matrix"/>
    <property type="evidence" value="ECO:0007669"/>
    <property type="project" value="TreeGrafter"/>
</dbReference>
<evidence type="ECO:0000256" key="1">
    <source>
        <dbReference type="ARBA" id="ARBA00006538"/>
    </source>
</evidence>
<dbReference type="AlphaFoldDB" id="A0A1V6Q8R8"/>
<protein>
    <recommendedName>
        <fullName evidence="3">Acyl-CoA thioesterase-like N-terminal HotDog domain-containing protein</fullName>
    </recommendedName>
</protein>
<organism evidence="4 5">
    <name type="scientific">Penicillium antarcticum</name>
    <dbReference type="NCBI Taxonomy" id="416450"/>
    <lineage>
        <taxon>Eukaryota</taxon>
        <taxon>Fungi</taxon>
        <taxon>Dikarya</taxon>
        <taxon>Ascomycota</taxon>
        <taxon>Pezizomycotina</taxon>
        <taxon>Eurotiomycetes</taxon>
        <taxon>Eurotiomycetidae</taxon>
        <taxon>Eurotiales</taxon>
        <taxon>Aspergillaceae</taxon>
        <taxon>Penicillium</taxon>
    </lineage>
</organism>
<dbReference type="InterPro" id="IPR029069">
    <property type="entry name" value="HotDog_dom_sf"/>
</dbReference>
<evidence type="ECO:0000259" key="3">
    <source>
        <dbReference type="Pfam" id="PF13622"/>
    </source>
</evidence>
<dbReference type="EMBL" id="MDYN01000009">
    <property type="protein sequence ID" value="OQD85633.1"/>
    <property type="molecule type" value="Genomic_DNA"/>
</dbReference>
<dbReference type="CDD" id="cd03445">
    <property type="entry name" value="Thioesterase_II_repeat2"/>
    <property type="match status" value="1"/>
</dbReference>
<gene>
    <name evidence="4" type="ORF">PENANT_c009G06297</name>
</gene>
<dbReference type="PANTHER" id="PTHR11066">
    <property type="entry name" value="ACYL-COA THIOESTERASE"/>
    <property type="match status" value="1"/>
</dbReference>
<proteinExistence type="inferred from homology"/>
<dbReference type="GO" id="GO:0009062">
    <property type="term" value="P:fatty acid catabolic process"/>
    <property type="evidence" value="ECO:0007669"/>
    <property type="project" value="TreeGrafter"/>
</dbReference>
<dbReference type="InterPro" id="IPR003703">
    <property type="entry name" value="Acyl_CoA_thio"/>
</dbReference>
<dbReference type="GO" id="GO:0047617">
    <property type="term" value="F:fatty acyl-CoA hydrolase activity"/>
    <property type="evidence" value="ECO:0007669"/>
    <property type="project" value="InterPro"/>
</dbReference>
<keyword evidence="5" id="KW-1185">Reference proteome</keyword>
<dbReference type="Gene3D" id="2.40.160.210">
    <property type="entry name" value="Acyl-CoA thioesterase, double hotdog domain"/>
    <property type="match status" value="1"/>
</dbReference>
<dbReference type="Pfam" id="PF13622">
    <property type="entry name" value="4HBT_3"/>
    <property type="match status" value="1"/>
</dbReference>
<dbReference type="CDD" id="cd03444">
    <property type="entry name" value="Thioesterase_II_repeat1"/>
    <property type="match status" value="1"/>
</dbReference>
<dbReference type="InterPro" id="IPR042171">
    <property type="entry name" value="Acyl-CoA_hotdog"/>
</dbReference>
<comment type="caution">
    <text evidence="4">The sequence shown here is derived from an EMBL/GenBank/DDBJ whole genome shotgun (WGS) entry which is preliminary data.</text>
</comment>
<dbReference type="STRING" id="416450.A0A1V6Q8R8"/>
<evidence type="ECO:0000313" key="4">
    <source>
        <dbReference type="EMBL" id="OQD85633.1"/>
    </source>
</evidence>
<reference evidence="5" key="1">
    <citation type="journal article" date="2017" name="Nat. Microbiol.">
        <title>Global analysis of biosynthetic gene clusters reveals vast potential of secondary metabolite production in Penicillium species.</title>
        <authorList>
            <person name="Nielsen J.C."/>
            <person name="Grijseels S."/>
            <person name="Prigent S."/>
            <person name="Ji B."/>
            <person name="Dainat J."/>
            <person name="Nielsen K.F."/>
            <person name="Frisvad J.C."/>
            <person name="Workman M."/>
            <person name="Nielsen J."/>
        </authorList>
    </citation>
    <scope>NUCLEOTIDE SEQUENCE [LARGE SCALE GENOMIC DNA]</scope>
    <source>
        <strain evidence="5">IBT 31811</strain>
    </source>
</reference>
<dbReference type="InterPro" id="IPR049449">
    <property type="entry name" value="TesB_ACOT8-like_N"/>
</dbReference>
<dbReference type="Proteomes" id="UP000191672">
    <property type="component" value="Unassembled WGS sequence"/>
</dbReference>